<dbReference type="AlphaFoldDB" id="A0A844ZHK9"/>
<keyword evidence="5" id="KW-1185">Reference proteome</keyword>
<dbReference type="Gene3D" id="3.10.20.10">
    <property type="match status" value="1"/>
</dbReference>
<dbReference type="NCBIfam" id="TIGR00129">
    <property type="entry name" value="fdhD_narQ"/>
    <property type="match status" value="1"/>
</dbReference>
<accession>A0A844ZHK9</accession>
<dbReference type="GO" id="GO:0006777">
    <property type="term" value="P:Mo-molybdopterin cofactor biosynthetic process"/>
    <property type="evidence" value="ECO:0007669"/>
    <property type="project" value="UniProtKB-UniRule"/>
</dbReference>
<reference evidence="4 5" key="1">
    <citation type="submission" date="2019-12" db="EMBL/GenBank/DDBJ databases">
        <title>Genomic-based taxomic classification of the family Erythrobacteraceae.</title>
        <authorList>
            <person name="Xu L."/>
        </authorList>
    </citation>
    <scope>NUCLEOTIDE SEQUENCE [LARGE SCALE GENOMIC DNA]</scope>
    <source>
        <strain evidence="4 5">JCM 16339</strain>
    </source>
</reference>
<proteinExistence type="inferred from homology"/>
<sequence length="298" mass="31599">MIAARCPPLPVLRSRSWHAEPIRHRRPARPSSTRLTRLAIPTPAEPVEYTRDGHCHPVARSFVPEVPVALEYNGLSYAVMMASPSDLADFALGFALTEGLAQSAADVTDLDVVEVDAGWICRAQLSGLGIEKLTERVRTRVAESSCGLCGIENLEAVGRPLPQVPAHKALDPQAIFAALSKLRDHQPLTKATGAAHAAAFCTPDGTILTAREDVGRHNAMDKLIGALATAGQSAADGFILSSARCSYEIVEKAVRAGAHTLVTISLPTSMAAERAKAAGLSLWCLARDDSVICVNEVG</sequence>
<dbReference type="PIRSF" id="PIRSF015626">
    <property type="entry name" value="FdhD"/>
    <property type="match status" value="1"/>
</dbReference>
<dbReference type="PANTHER" id="PTHR30592">
    <property type="entry name" value="FORMATE DEHYDROGENASE"/>
    <property type="match status" value="1"/>
</dbReference>
<evidence type="ECO:0000256" key="2">
    <source>
        <dbReference type="ARBA" id="ARBA00023150"/>
    </source>
</evidence>
<dbReference type="GO" id="GO:0005737">
    <property type="term" value="C:cytoplasm"/>
    <property type="evidence" value="ECO:0007669"/>
    <property type="project" value="UniProtKB-SubCell"/>
</dbReference>
<organism evidence="4 5">
    <name type="scientific">Alteraurantiacibacter aestuarii</name>
    <dbReference type="NCBI Taxonomy" id="650004"/>
    <lineage>
        <taxon>Bacteria</taxon>
        <taxon>Pseudomonadati</taxon>
        <taxon>Pseudomonadota</taxon>
        <taxon>Alphaproteobacteria</taxon>
        <taxon>Sphingomonadales</taxon>
        <taxon>Erythrobacteraceae</taxon>
        <taxon>Alteraurantiacibacter</taxon>
    </lineage>
</organism>
<gene>
    <name evidence="3 4" type="primary">fdhD</name>
    <name evidence="4" type="ORF">GRI32_00765</name>
</gene>
<keyword evidence="1 3" id="KW-0963">Cytoplasm</keyword>
<dbReference type="InterPro" id="IPR003786">
    <property type="entry name" value="FdhD"/>
</dbReference>
<evidence type="ECO:0000313" key="5">
    <source>
        <dbReference type="Proteomes" id="UP000435243"/>
    </source>
</evidence>
<comment type="function">
    <text evidence="3">Required for formate dehydrogenase (FDH) activity. Acts as a sulfur carrier protein that transfers sulfur from IscS to the molybdenum cofactor prior to its insertion into FDH.</text>
</comment>
<evidence type="ECO:0000256" key="3">
    <source>
        <dbReference type="HAMAP-Rule" id="MF_00187"/>
    </source>
</evidence>
<evidence type="ECO:0000256" key="1">
    <source>
        <dbReference type="ARBA" id="ARBA00022490"/>
    </source>
</evidence>
<feature type="active site" description="Cysteine persulfide intermediate" evidence="3">
    <location>
        <position position="146"/>
    </location>
</feature>
<evidence type="ECO:0000313" key="4">
    <source>
        <dbReference type="EMBL" id="MXO87268.1"/>
    </source>
</evidence>
<dbReference type="HAMAP" id="MF_00187">
    <property type="entry name" value="FdhD"/>
    <property type="match status" value="1"/>
</dbReference>
<dbReference type="PANTHER" id="PTHR30592:SF1">
    <property type="entry name" value="SULFUR CARRIER PROTEIN FDHD"/>
    <property type="match status" value="1"/>
</dbReference>
<dbReference type="GO" id="GO:0097163">
    <property type="term" value="F:sulfur carrier activity"/>
    <property type="evidence" value="ECO:0007669"/>
    <property type="project" value="UniProtKB-UniRule"/>
</dbReference>
<comment type="subcellular location">
    <subcellularLocation>
        <location evidence="3">Cytoplasm</location>
    </subcellularLocation>
</comment>
<comment type="caution">
    <text evidence="4">The sequence shown here is derived from an EMBL/GenBank/DDBJ whole genome shotgun (WGS) entry which is preliminary data.</text>
</comment>
<dbReference type="SUPFAM" id="SSF53927">
    <property type="entry name" value="Cytidine deaminase-like"/>
    <property type="match status" value="1"/>
</dbReference>
<dbReference type="GO" id="GO:0016783">
    <property type="term" value="F:sulfurtransferase activity"/>
    <property type="evidence" value="ECO:0007669"/>
    <property type="project" value="InterPro"/>
</dbReference>
<dbReference type="Gene3D" id="3.40.140.10">
    <property type="entry name" value="Cytidine Deaminase, domain 2"/>
    <property type="match status" value="1"/>
</dbReference>
<dbReference type="Proteomes" id="UP000435243">
    <property type="component" value="Unassembled WGS sequence"/>
</dbReference>
<keyword evidence="2 3" id="KW-0501">Molybdenum cofactor biosynthesis</keyword>
<dbReference type="EMBL" id="WTYY01000001">
    <property type="protein sequence ID" value="MXO87268.1"/>
    <property type="molecule type" value="Genomic_DNA"/>
</dbReference>
<dbReference type="Pfam" id="PF02634">
    <property type="entry name" value="FdhD-NarQ"/>
    <property type="match status" value="1"/>
</dbReference>
<name>A0A844ZHK9_9SPHN</name>
<dbReference type="InterPro" id="IPR016193">
    <property type="entry name" value="Cytidine_deaminase-like"/>
</dbReference>
<protein>
    <recommendedName>
        <fullName evidence="3">Sulfur carrier protein FdhD</fullName>
    </recommendedName>
</protein>
<dbReference type="OrthoDB" id="3197277at2"/>
<comment type="similarity">
    <text evidence="3">Belongs to the FdhD family.</text>
</comment>
<comment type="caution">
    <text evidence="3">Lacks conserved residue(s) required for the propagation of feature annotation.</text>
</comment>
<keyword evidence="4" id="KW-0808">Transferase</keyword>